<evidence type="ECO:0000259" key="7">
    <source>
        <dbReference type="Pfam" id="PF04357"/>
    </source>
</evidence>
<dbReference type="RefSeq" id="WP_132925739.1">
    <property type="nucleotide sequence ID" value="NZ_SJOI01000001.1"/>
</dbReference>
<evidence type="ECO:0000256" key="5">
    <source>
        <dbReference type="SAM" id="Coils"/>
    </source>
</evidence>
<accession>A0A4R1NPS9</accession>
<dbReference type="PANTHER" id="PTHR36985">
    <property type="entry name" value="TRANSLOCATION AND ASSEMBLY MODULE SUBUNIT TAMB"/>
    <property type="match status" value="1"/>
</dbReference>
<feature type="domain" description="Translocation and assembly module TamB C-terminal" evidence="7">
    <location>
        <begin position="934"/>
        <end position="1270"/>
    </location>
</feature>
<evidence type="ECO:0000313" key="8">
    <source>
        <dbReference type="EMBL" id="TCL06380.1"/>
    </source>
</evidence>
<dbReference type="OrthoDB" id="5555605at2"/>
<dbReference type="GO" id="GO:0097347">
    <property type="term" value="C:TAM protein secretion complex"/>
    <property type="evidence" value="ECO:0007669"/>
    <property type="project" value="TreeGrafter"/>
</dbReference>
<comment type="subcellular location">
    <subcellularLocation>
        <location evidence="1">Membrane</location>
        <topology evidence="1">Single-pass membrane protein</topology>
    </subcellularLocation>
</comment>
<proteinExistence type="predicted"/>
<dbReference type="InterPro" id="IPR007452">
    <property type="entry name" value="TamB_C"/>
</dbReference>
<keyword evidence="9" id="KW-1185">Reference proteome</keyword>
<dbReference type="Pfam" id="PF04357">
    <property type="entry name" value="TamB"/>
    <property type="match status" value="1"/>
</dbReference>
<dbReference type="GO" id="GO:0009306">
    <property type="term" value="P:protein secretion"/>
    <property type="evidence" value="ECO:0007669"/>
    <property type="project" value="InterPro"/>
</dbReference>
<keyword evidence="5" id="KW-0175">Coiled coil</keyword>
<evidence type="ECO:0000256" key="6">
    <source>
        <dbReference type="SAM" id="Phobius"/>
    </source>
</evidence>
<evidence type="ECO:0000313" key="9">
    <source>
        <dbReference type="Proteomes" id="UP000294555"/>
    </source>
</evidence>
<dbReference type="GO" id="GO:0005886">
    <property type="term" value="C:plasma membrane"/>
    <property type="evidence" value="ECO:0007669"/>
    <property type="project" value="InterPro"/>
</dbReference>
<keyword evidence="2 6" id="KW-0812">Transmembrane</keyword>
<dbReference type="EMBL" id="SJOI01000001">
    <property type="protein sequence ID" value="TCL06380.1"/>
    <property type="molecule type" value="Genomic_DNA"/>
</dbReference>
<feature type="transmembrane region" description="Helical" evidence="6">
    <location>
        <begin position="12"/>
        <end position="36"/>
    </location>
</feature>
<comment type="caution">
    <text evidence="8">The sequence shown here is derived from an EMBL/GenBank/DDBJ whole genome shotgun (WGS) entry which is preliminary data.</text>
</comment>
<gene>
    <name evidence="8" type="ORF">EZJ58_4631</name>
</gene>
<evidence type="ECO:0000256" key="1">
    <source>
        <dbReference type="ARBA" id="ARBA00004167"/>
    </source>
</evidence>
<sequence>MSRGRKIGLSVLAFIMLLAGTLVFFIGTAGGLHLLIKGAARWVPGLEIAHVSGGWRDLTVTGLQYRMPGMTVGAKQFRLSLNPACLRHSELCLDNLSLQDVDIDVKTAALAPPGPAAAEPQDSGQTVSTPYPLILRHLALSNVRIRIDDTQVTLGSLESGIDFRANNLTVAPTHIDGLLVALPKAVEVVAEQAGKQLVQTEQQKQESARAALEKARRQPSPEAAFKAFFAQPLLPDLPDVHLPLNVRLEGLHGENLRLTGDVDFLISAMDLRGAVQDGHATLERLNVNSPQGLLNASGSAQLGGGWPLALTLNSSVNSAPLRGEKIRLTLDGGLRENLSAALNFSGPVKAQIKLQTRLAQTGLPLSLTVDSPGVQWPLVGPPQYQARNLSLSMTGKAVDYTLSMAASLSGEGLPTAELSLEGKGTTAQFILSRLHIAALRGQADITGLADWSNAVSWRTELTLSGIDTAGQWPDWPARLDGKLSVLGSLHGGSWQLRVPELRLDGEVKQNRVTARGSLSGNDAGQWHVSALRLALGRNSLTVNGDLNNQLALDAVIDAPNLNGTLPGLGGTAAGTLSVRGERLSPQVTANLTAAGLRWQDLRIRRIALNGRLQSRDIVGGNLNLDVDQLQQGAVSVRRMTLALTGDERAHQLRLNLQGEPVSGGLTLNGGYDRRQQRWRGTLSQTQFGSPVGEWRLSRPMTLDYQQQAQNVVIGPHCWQNANAQLCVPANIQLGASGQAAVLLNRFDLAMLKPFLPAATTLGGVFSGRAQVSWQPGGSLPKASIVLTGNGIKARQNIQGGVLPVDFDRVTLNAGLENDRATLNWQIGIIGNGQFSGQVQIADPRNRRALSGVIAINNLSLSLINPLLSGSDHAAGMLNANLRLGGSAMQPQLYGRLSLDRVIIRSNQLPFAMTESQLAMTFDGTSSALQGVIRTTSGQLNLSGNANWSRINAWNARIAARGNRVRITLPPMVRLDVSPDITVEAAPQVLTLNGSVTVPWARIVVQKLPESAVAVSPDEVILDAQLQPVAEREVGMAINSNMKIHVGNDVRLDAFGLKARLQGDLNVIQDKQGLGLHGQISIPYGRFNAYSQDLIIRRGLLIFAGPPAQPMLNIEAIRNPDSTADGVTAGVRVTGMADQPRIDVFTDPVKSQQEALSYLLRGQGLNTPGADSSMMTSMLIGMGVAQTGQLVGKIGAAFGVSNLTLDTQGVGDESQVVVSGNLTPGLQVKYGVGIYDSLATLTLRYRLMPRLYLEAVSGLNQALDLLYQFEF</sequence>
<keyword evidence="4 6" id="KW-0472">Membrane</keyword>
<evidence type="ECO:0000256" key="2">
    <source>
        <dbReference type="ARBA" id="ARBA00022692"/>
    </source>
</evidence>
<evidence type="ECO:0000256" key="4">
    <source>
        <dbReference type="ARBA" id="ARBA00023136"/>
    </source>
</evidence>
<organism evidence="8 9">
    <name type="scientific">Sodalis ligni</name>
    <dbReference type="NCBI Taxonomy" id="2697027"/>
    <lineage>
        <taxon>Bacteria</taxon>
        <taxon>Pseudomonadati</taxon>
        <taxon>Pseudomonadota</taxon>
        <taxon>Gammaproteobacteria</taxon>
        <taxon>Enterobacterales</taxon>
        <taxon>Bruguierivoracaceae</taxon>
        <taxon>Sodalis</taxon>
    </lineage>
</organism>
<dbReference type="Proteomes" id="UP000294555">
    <property type="component" value="Unassembled WGS sequence"/>
</dbReference>
<dbReference type="PANTHER" id="PTHR36985:SF1">
    <property type="entry name" value="TRANSLOCATION AND ASSEMBLY MODULE SUBUNIT TAMB"/>
    <property type="match status" value="1"/>
</dbReference>
<keyword evidence="3 6" id="KW-1133">Transmembrane helix</keyword>
<name>A0A4R1NPS9_9GAMM</name>
<reference evidence="8 9" key="1">
    <citation type="submission" date="2019-02" db="EMBL/GenBank/DDBJ databases">
        <title>Investigation of anaerobic lignin degradation for improved lignocellulosic biofuels.</title>
        <authorList>
            <person name="Deangelis K."/>
        </authorList>
    </citation>
    <scope>NUCLEOTIDE SEQUENCE [LARGE SCALE GENOMIC DNA]</scope>
    <source>
        <strain evidence="8 9">159R</strain>
    </source>
</reference>
<protein>
    <submittedName>
        <fullName evidence="8">Autotransporter secretion inner membrane protein TamB</fullName>
    </submittedName>
</protein>
<feature type="coiled-coil region" evidence="5">
    <location>
        <begin position="190"/>
        <end position="218"/>
    </location>
</feature>
<evidence type="ECO:0000256" key="3">
    <source>
        <dbReference type="ARBA" id="ARBA00022989"/>
    </source>
</evidence>
<dbReference type="AlphaFoldDB" id="A0A4R1NPS9"/>